<feature type="transmembrane region" description="Helical" evidence="1">
    <location>
        <begin position="14"/>
        <end position="32"/>
    </location>
</feature>
<keyword evidence="3" id="KW-1185">Reference proteome</keyword>
<dbReference type="GeneID" id="83183345"/>
<dbReference type="OrthoDB" id="542013at2759"/>
<reference evidence="2" key="1">
    <citation type="submission" date="2022-12" db="EMBL/GenBank/DDBJ databases">
        <authorList>
            <person name="Petersen C."/>
        </authorList>
    </citation>
    <scope>NUCLEOTIDE SEQUENCE</scope>
    <source>
        <strain evidence="2">IBT 15544</strain>
    </source>
</reference>
<name>A0A9W9JFQ2_9EURO</name>
<sequence length="80" mass="9140">MASPMFRMAEKDEATITVNVINTFLLAFLLAPKLKETAERHRTRPHISFVGSEIMFQTSFPEADAPYLLDELNDKNRAQI</sequence>
<dbReference type="AlphaFoldDB" id="A0A9W9JFQ2"/>
<keyword evidence="1" id="KW-0472">Membrane</keyword>
<dbReference type="RefSeq" id="XP_058306032.1">
    <property type="nucleotide sequence ID" value="XM_058456044.1"/>
</dbReference>
<proteinExistence type="predicted"/>
<accession>A0A9W9JFQ2</accession>
<dbReference type="EMBL" id="JAPQKR010000015">
    <property type="protein sequence ID" value="KAJ5195544.1"/>
    <property type="molecule type" value="Genomic_DNA"/>
</dbReference>
<organism evidence="2 3">
    <name type="scientific">Penicillium cinerascens</name>
    <dbReference type="NCBI Taxonomy" id="70096"/>
    <lineage>
        <taxon>Eukaryota</taxon>
        <taxon>Fungi</taxon>
        <taxon>Dikarya</taxon>
        <taxon>Ascomycota</taxon>
        <taxon>Pezizomycotina</taxon>
        <taxon>Eurotiomycetes</taxon>
        <taxon>Eurotiomycetidae</taxon>
        <taxon>Eurotiales</taxon>
        <taxon>Aspergillaceae</taxon>
        <taxon>Penicillium</taxon>
    </lineage>
</organism>
<gene>
    <name evidence="2" type="ORF">N7498_008982</name>
</gene>
<evidence type="ECO:0000256" key="1">
    <source>
        <dbReference type="SAM" id="Phobius"/>
    </source>
</evidence>
<reference evidence="2" key="2">
    <citation type="journal article" date="2023" name="IMA Fungus">
        <title>Comparative genomic study of the Penicillium genus elucidates a diverse pangenome and 15 lateral gene transfer events.</title>
        <authorList>
            <person name="Petersen C."/>
            <person name="Sorensen T."/>
            <person name="Nielsen M.R."/>
            <person name="Sondergaard T.E."/>
            <person name="Sorensen J.L."/>
            <person name="Fitzpatrick D.A."/>
            <person name="Frisvad J.C."/>
            <person name="Nielsen K.L."/>
        </authorList>
    </citation>
    <scope>NUCLEOTIDE SEQUENCE</scope>
    <source>
        <strain evidence="2">IBT 15544</strain>
    </source>
</reference>
<comment type="caution">
    <text evidence="2">The sequence shown here is derived from an EMBL/GenBank/DDBJ whole genome shotgun (WGS) entry which is preliminary data.</text>
</comment>
<keyword evidence="1" id="KW-1133">Transmembrane helix</keyword>
<keyword evidence="1" id="KW-0812">Transmembrane</keyword>
<dbReference type="Proteomes" id="UP001150904">
    <property type="component" value="Unassembled WGS sequence"/>
</dbReference>
<evidence type="ECO:0000313" key="3">
    <source>
        <dbReference type="Proteomes" id="UP001150904"/>
    </source>
</evidence>
<evidence type="ECO:0000313" key="2">
    <source>
        <dbReference type="EMBL" id="KAJ5195544.1"/>
    </source>
</evidence>
<protein>
    <submittedName>
        <fullName evidence="2">Uncharacterized protein</fullName>
    </submittedName>
</protein>